<protein>
    <submittedName>
        <fullName evidence="1">Uncharacterized protein</fullName>
    </submittedName>
</protein>
<dbReference type="AlphaFoldDB" id="A0A5M3W3S1"/>
<organism evidence="1 2">
    <name type="scientific">Acrocarpospora corrugata</name>
    <dbReference type="NCBI Taxonomy" id="35763"/>
    <lineage>
        <taxon>Bacteria</taxon>
        <taxon>Bacillati</taxon>
        <taxon>Actinomycetota</taxon>
        <taxon>Actinomycetes</taxon>
        <taxon>Streptosporangiales</taxon>
        <taxon>Streptosporangiaceae</taxon>
        <taxon>Acrocarpospora</taxon>
    </lineage>
</organism>
<dbReference type="RefSeq" id="WP_155337543.1">
    <property type="nucleotide sequence ID" value="NZ_BAAABN010000032.1"/>
</dbReference>
<gene>
    <name evidence="1" type="ORF">Acor_33120</name>
</gene>
<dbReference type="EMBL" id="BLAD01000049">
    <property type="protein sequence ID" value="GES01248.1"/>
    <property type="molecule type" value="Genomic_DNA"/>
</dbReference>
<dbReference type="OrthoDB" id="3515039at2"/>
<dbReference type="Proteomes" id="UP000334990">
    <property type="component" value="Unassembled WGS sequence"/>
</dbReference>
<dbReference type="Gene3D" id="2.50.20.20">
    <property type="match status" value="1"/>
</dbReference>
<proteinExistence type="predicted"/>
<evidence type="ECO:0000313" key="1">
    <source>
        <dbReference type="EMBL" id="GES01248.1"/>
    </source>
</evidence>
<keyword evidence="2" id="KW-1185">Reference proteome</keyword>
<name>A0A5M3W3S1_9ACTN</name>
<sequence>MHFTSVSKTNPSYGIKTRSYGDLQFGRSQVAASSIISTIDYGVSTRVTEDVAELLGLEPDKLTGPTHTITIKDTSYISGGLTDILLPPGKTWLKSKGFGTQAGLGGSAINVLSPRELKLLLADVDVKKAGGVVDGVPTTVYSGSNLFRTDLLGFKVSFKVNWKLWIGNSDGLIRRIASNENILMRDPEGKVKPFRLQLSSDTYLTNWGKQVWIYAPDERLVEDLTTSLTLPSEVLGSIDLGD</sequence>
<accession>A0A5M3W3S1</accession>
<evidence type="ECO:0000313" key="2">
    <source>
        <dbReference type="Proteomes" id="UP000334990"/>
    </source>
</evidence>
<reference evidence="1 2" key="1">
    <citation type="submission" date="2019-10" db="EMBL/GenBank/DDBJ databases">
        <title>Whole genome shotgun sequence of Acrocarpospora corrugata NBRC 13972.</title>
        <authorList>
            <person name="Ichikawa N."/>
            <person name="Kimura A."/>
            <person name="Kitahashi Y."/>
            <person name="Komaki H."/>
            <person name="Oguchi A."/>
        </authorList>
    </citation>
    <scope>NUCLEOTIDE SEQUENCE [LARGE SCALE GENOMIC DNA]</scope>
    <source>
        <strain evidence="1 2">NBRC 13972</strain>
    </source>
</reference>
<comment type="caution">
    <text evidence="1">The sequence shown here is derived from an EMBL/GenBank/DDBJ whole genome shotgun (WGS) entry which is preliminary data.</text>
</comment>